<sequence>MGMPVIAIGSDRAWRYRLERMVTLASDVNWCGSFAADSAEPLQSSSLWLLDGDDPAVERFCSRFDGPQPIRLYFYRRPTAPLLRRCVQVGGIGCLAKHASVEIVLHAIRSVGAGLFVVDASLLQHAIVPDRAVAAAVAPPPPAGALASPWPQLTGRQHEIVRWVAQGLSNKQIGRRLGISPETVKSHLHHVFERAGISGRVALLAAVRRGRSDGRASGRRSSDLL</sequence>
<proteinExistence type="predicted"/>
<dbReference type="Gene3D" id="1.10.10.10">
    <property type="entry name" value="Winged helix-like DNA-binding domain superfamily/Winged helix DNA-binding domain"/>
    <property type="match status" value="1"/>
</dbReference>
<evidence type="ECO:0000313" key="6">
    <source>
        <dbReference type="Proteomes" id="UP000267049"/>
    </source>
</evidence>
<accession>A0A3M8SNG4</accession>
<evidence type="ECO:0000313" key="5">
    <source>
        <dbReference type="EMBL" id="RNF82871.1"/>
    </source>
</evidence>
<dbReference type="PANTHER" id="PTHR44688">
    <property type="entry name" value="DNA-BINDING TRANSCRIPTIONAL ACTIVATOR DEVR_DOSR"/>
    <property type="match status" value="1"/>
</dbReference>
<dbReference type="OrthoDB" id="1123107at2"/>
<dbReference type="PRINTS" id="PR00038">
    <property type="entry name" value="HTHLUXR"/>
</dbReference>
<dbReference type="GO" id="GO:0003677">
    <property type="term" value="F:DNA binding"/>
    <property type="evidence" value="ECO:0007669"/>
    <property type="project" value="UniProtKB-KW"/>
</dbReference>
<keyword evidence="6" id="KW-1185">Reference proteome</keyword>
<dbReference type="AlphaFoldDB" id="A0A3M8SNG4"/>
<evidence type="ECO:0000256" key="2">
    <source>
        <dbReference type="ARBA" id="ARBA00023125"/>
    </source>
</evidence>
<dbReference type="Proteomes" id="UP000267049">
    <property type="component" value="Unassembled WGS sequence"/>
</dbReference>
<keyword evidence="3" id="KW-0804">Transcription</keyword>
<dbReference type="EMBL" id="RIBS01000006">
    <property type="protein sequence ID" value="RNF82871.1"/>
    <property type="molecule type" value="Genomic_DNA"/>
</dbReference>
<dbReference type="Pfam" id="PF00196">
    <property type="entry name" value="GerE"/>
    <property type="match status" value="1"/>
</dbReference>
<dbReference type="SMART" id="SM00421">
    <property type="entry name" value="HTH_LUXR"/>
    <property type="match status" value="1"/>
</dbReference>
<gene>
    <name evidence="5" type="ORF">EER27_13260</name>
</gene>
<dbReference type="CDD" id="cd06170">
    <property type="entry name" value="LuxR_C_like"/>
    <property type="match status" value="1"/>
</dbReference>
<evidence type="ECO:0000256" key="1">
    <source>
        <dbReference type="ARBA" id="ARBA00023015"/>
    </source>
</evidence>
<dbReference type="GO" id="GO:0006355">
    <property type="term" value="P:regulation of DNA-templated transcription"/>
    <property type="evidence" value="ECO:0007669"/>
    <property type="project" value="InterPro"/>
</dbReference>
<dbReference type="InterPro" id="IPR000792">
    <property type="entry name" value="Tscrpt_reg_LuxR_C"/>
</dbReference>
<dbReference type="SUPFAM" id="SSF46894">
    <property type="entry name" value="C-terminal effector domain of the bipartite response regulators"/>
    <property type="match status" value="1"/>
</dbReference>
<reference evidence="5 6" key="1">
    <citation type="submission" date="2018-11" db="EMBL/GenBank/DDBJ databases">
        <title>Lysobacter cryohumiis sp. nov., isolated from soil in the Tianshan Mountains, Xinjiang, China.</title>
        <authorList>
            <person name="Luo Y."/>
            <person name="Sheng H."/>
        </authorList>
    </citation>
    <scope>NUCLEOTIDE SEQUENCE [LARGE SCALE GENOMIC DNA]</scope>
    <source>
        <strain evidence="5 6">ZS60</strain>
    </source>
</reference>
<name>A0A3M8SNG4_9GAMM</name>
<dbReference type="RefSeq" id="WP_123088604.1">
    <property type="nucleotide sequence ID" value="NZ_RIBS01000006.1"/>
</dbReference>
<feature type="domain" description="HTH luxR-type" evidence="4">
    <location>
        <begin position="146"/>
        <end position="211"/>
    </location>
</feature>
<protein>
    <submittedName>
        <fullName evidence="5">DNA-binding response regulator</fullName>
    </submittedName>
</protein>
<keyword evidence="2 5" id="KW-0238">DNA-binding</keyword>
<comment type="caution">
    <text evidence="5">The sequence shown here is derived from an EMBL/GenBank/DDBJ whole genome shotgun (WGS) entry which is preliminary data.</text>
</comment>
<keyword evidence="1" id="KW-0805">Transcription regulation</keyword>
<organism evidence="5 6">
    <name type="scientific">Montanilutibacter psychrotolerans</name>
    <dbReference type="NCBI Taxonomy" id="1327343"/>
    <lineage>
        <taxon>Bacteria</taxon>
        <taxon>Pseudomonadati</taxon>
        <taxon>Pseudomonadota</taxon>
        <taxon>Gammaproteobacteria</taxon>
        <taxon>Lysobacterales</taxon>
        <taxon>Lysobacteraceae</taxon>
        <taxon>Montanilutibacter</taxon>
    </lineage>
</organism>
<evidence type="ECO:0000256" key="3">
    <source>
        <dbReference type="ARBA" id="ARBA00023163"/>
    </source>
</evidence>
<dbReference type="InterPro" id="IPR036388">
    <property type="entry name" value="WH-like_DNA-bd_sf"/>
</dbReference>
<evidence type="ECO:0000259" key="4">
    <source>
        <dbReference type="PROSITE" id="PS50043"/>
    </source>
</evidence>
<dbReference type="InterPro" id="IPR016032">
    <property type="entry name" value="Sig_transdc_resp-reg_C-effctor"/>
</dbReference>
<dbReference type="PROSITE" id="PS50043">
    <property type="entry name" value="HTH_LUXR_2"/>
    <property type="match status" value="1"/>
</dbReference>
<dbReference type="PROSITE" id="PS00622">
    <property type="entry name" value="HTH_LUXR_1"/>
    <property type="match status" value="1"/>
</dbReference>
<dbReference type="PANTHER" id="PTHR44688:SF16">
    <property type="entry name" value="DNA-BINDING TRANSCRIPTIONAL ACTIVATOR DEVR_DOSR"/>
    <property type="match status" value="1"/>
</dbReference>